<keyword evidence="3" id="KW-1185">Reference proteome</keyword>
<dbReference type="AlphaFoldDB" id="A0A0U1LM78"/>
<organism evidence="2 3">
    <name type="scientific">Talaromyces islandicus</name>
    <name type="common">Penicillium islandicum</name>
    <dbReference type="NCBI Taxonomy" id="28573"/>
    <lineage>
        <taxon>Eukaryota</taxon>
        <taxon>Fungi</taxon>
        <taxon>Dikarya</taxon>
        <taxon>Ascomycota</taxon>
        <taxon>Pezizomycotina</taxon>
        <taxon>Eurotiomycetes</taxon>
        <taxon>Eurotiomycetidae</taxon>
        <taxon>Eurotiales</taxon>
        <taxon>Trichocomaceae</taxon>
        <taxon>Talaromyces</taxon>
        <taxon>Talaromyces sect. Islandici</taxon>
    </lineage>
</organism>
<dbReference type="InterPro" id="IPR011009">
    <property type="entry name" value="Kinase-like_dom_sf"/>
</dbReference>
<dbReference type="OrthoDB" id="4225887at2759"/>
<dbReference type="Gene3D" id="3.90.1200.10">
    <property type="match status" value="1"/>
</dbReference>
<protein>
    <recommendedName>
        <fullName evidence="1">Aminoglycoside phosphotransferase domain-containing protein</fullName>
    </recommendedName>
</protein>
<gene>
    <name evidence="2" type="ORF">PISL3812_01402</name>
</gene>
<dbReference type="InterPro" id="IPR051678">
    <property type="entry name" value="AGP_Transferase"/>
</dbReference>
<dbReference type="Proteomes" id="UP000054383">
    <property type="component" value="Unassembled WGS sequence"/>
</dbReference>
<proteinExistence type="predicted"/>
<feature type="domain" description="Aminoglycoside phosphotransferase" evidence="1">
    <location>
        <begin position="216"/>
        <end position="409"/>
    </location>
</feature>
<evidence type="ECO:0000313" key="3">
    <source>
        <dbReference type="Proteomes" id="UP000054383"/>
    </source>
</evidence>
<accession>A0A0U1LM78</accession>
<reference evidence="2 3" key="1">
    <citation type="submission" date="2015-04" db="EMBL/GenBank/DDBJ databases">
        <authorList>
            <person name="Syromyatnikov M.Y."/>
            <person name="Popov V.N."/>
        </authorList>
    </citation>
    <scope>NUCLEOTIDE SEQUENCE [LARGE SCALE GENOMIC DNA]</scope>
    <source>
        <strain evidence="2">WF-38-12</strain>
    </source>
</reference>
<dbReference type="InterPro" id="IPR002575">
    <property type="entry name" value="Aminoglycoside_PTrfase"/>
</dbReference>
<dbReference type="STRING" id="28573.A0A0U1LM78"/>
<dbReference type="PANTHER" id="PTHR21310">
    <property type="entry name" value="AMINOGLYCOSIDE PHOSPHOTRANSFERASE-RELATED-RELATED"/>
    <property type="match status" value="1"/>
</dbReference>
<dbReference type="CDD" id="cd05120">
    <property type="entry name" value="APH_ChoK_like"/>
    <property type="match status" value="1"/>
</dbReference>
<dbReference type="OMA" id="WPRSPYI"/>
<evidence type="ECO:0000259" key="1">
    <source>
        <dbReference type="Pfam" id="PF01636"/>
    </source>
</evidence>
<dbReference type="PANTHER" id="PTHR21310:SF54">
    <property type="entry name" value="AMINOGLYCOSIDE PHOSPHOTRANSFERASE DOMAIN-CONTAINING PROTEIN"/>
    <property type="match status" value="1"/>
</dbReference>
<name>A0A0U1LM78_TALIS</name>
<sequence length="427" mass="49166">MLEAHLSPSYVAKLRAQLSSQKENNEASLRNIWLLSPSVHKAFREGHVSVRLASQPFGDSESKCEVDDEIQNAWYTLETIFPDEISGLLLGDGTALESMARFKFSTPNPKTLPTPAFFLFEIHRRFASALHLFYIDDKVARGWPQPPRDWLAFNIPTLRQTFYQLWLCLPLNMRLQCYLILKEIGKWLYGTTLALCVHRLPFGLMLKEFVRSQQNESNSLRLVERYTSIPAPRVVDVGEYGGTTYLVMTRLRGQMLDEVLHLMSYAERDLLADDLGSYAMQLRKIPNDTEFLFCNSLGGPVVDHRIPDGSGGPFNSESDFNSYLTSHLGCLPAEVVGEENLRQDHHSYFTHSDFHCTNLLVDCGRLSGIIDWECAGHMSEYWDFTKAMYSARRDPILESIFRRAFRHRYEPELNVERKLWFYPLFGV</sequence>
<dbReference type="Pfam" id="PF01636">
    <property type="entry name" value="APH"/>
    <property type="match status" value="1"/>
</dbReference>
<dbReference type="SUPFAM" id="SSF56112">
    <property type="entry name" value="Protein kinase-like (PK-like)"/>
    <property type="match status" value="1"/>
</dbReference>
<dbReference type="EMBL" id="CVMT01000001">
    <property type="protein sequence ID" value="CRG84062.1"/>
    <property type="molecule type" value="Genomic_DNA"/>
</dbReference>
<evidence type="ECO:0000313" key="2">
    <source>
        <dbReference type="EMBL" id="CRG84062.1"/>
    </source>
</evidence>